<evidence type="ECO:0000313" key="3">
    <source>
        <dbReference type="Proteomes" id="UP000682739"/>
    </source>
</evidence>
<evidence type="ECO:0000256" key="1">
    <source>
        <dbReference type="SAM" id="SignalP"/>
    </source>
</evidence>
<dbReference type="SUPFAM" id="SSF54427">
    <property type="entry name" value="NTF2-like"/>
    <property type="match status" value="1"/>
</dbReference>
<organism evidence="2 3">
    <name type="scientific">Psychrosphaera ytuae</name>
    <dbReference type="NCBI Taxonomy" id="2820710"/>
    <lineage>
        <taxon>Bacteria</taxon>
        <taxon>Pseudomonadati</taxon>
        <taxon>Pseudomonadota</taxon>
        <taxon>Gammaproteobacteria</taxon>
        <taxon>Alteromonadales</taxon>
        <taxon>Pseudoalteromonadaceae</taxon>
        <taxon>Psychrosphaera</taxon>
    </lineage>
</organism>
<protein>
    <recommendedName>
        <fullName evidence="4">Nuclear transport factor 2 family protein</fullName>
    </recommendedName>
</protein>
<sequence length="199" mass="22543">MMTKATTTLTLIMLAALGCSSVYAQPFNDDKSTKDNVVVSAGEKLSKADTIVGYDQTRSTPTNEQLKAAIIRPIKQLFDGMREHNKNKIVASFAPDASLIRASHSGVLKYTDVNQFAESISKRKNDIMDERIIRYHIQRFENLATVWTYFVFYYNGKISHCGVNTIQVVHADKQWRIGSLMDTAYQGSCEEFILDFRIK</sequence>
<evidence type="ECO:0008006" key="4">
    <source>
        <dbReference type="Google" id="ProtNLM"/>
    </source>
</evidence>
<dbReference type="Proteomes" id="UP000682739">
    <property type="component" value="Chromosome"/>
</dbReference>
<dbReference type="Gene3D" id="3.10.450.50">
    <property type="match status" value="1"/>
</dbReference>
<evidence type="ECO:0000313" key="2">
    <source>
        <dbReference type="EMBL" id="QTH64497.1"/>
    </source>
</evidence>
<name>A0A975HIQ8_9GAMM</name>
<reference evidence="2" key="1">
    <citation type="submission" date="2021-03" db="EMBL/GenBank/DDBJ databases">
        <title>Description of Psychrosphaera ytuae sp. nov. isolated from deep sea sediment of South China Sea.</title>
        <authorList>
            <person name="Zhang J."/>
            <person name="Xu X.-D."/>
        </authorList>
    </citation>
    <scope>NUCLEOTIDE SEQUENCE</scope>
    <source>
        <strain evidence="2">MTZ26</strain>
    </source>
</reference>
<dbReference type="KEGG" id="psym:J1N51_03195"/>
<dbReference type="EMBL" id="CP072110">
    <property type="protein sequence ID" value="QTH64497.1"/>
    <property type="molecule type" value="Genomic_DNA"/>
</dbReference>
<gene>
    <name evidence="2" type="ORF">J1N51_03195</name>
</gene>
<dbReference type="RefSeq" id="WP_208832551.1">
    <property type="nucleotide sequence ID" value="NZ_CP072110.1"/>
</dbReference>
<dbReference type="AlphaFoldDB" id="A0A975HIQ8"/>
<keyword evidence="1" id="KW-0732">Signal</keyword>
<accession>A0A975HIQ8</accession>
<dbReference type="InterPro" id="IPR032710">
    <property type="entry name" value="NTF2-like_dom_sf"/>
</dbReference>
<dbReference type="PROSITE" id="PS51257">
    <property type="entry name" value="PROKAR_LIPOPROTEIN"/>
    <property type="match status" value="1"/>
</dbReference>
<proteinExistence type="predicted"/>
<feature type="chain" id="PRO_5037907242" description="Nuclear transport factor 2 family protein" evidence="1">
    <location>
        <begin position="25"/>
        <end position="199"/>
    </location>
</feature>
<keyword evidence="3" id="KW-1185">Reference proteome</keyword>
<feature type="signal peptide" evidence="1">
    <location>
        <begin position="1"/>
        <end position="24"/>
    </location>
</feature>